<dbReference type="EMBL" id="JBGUBD010000004">
    <property type="protein sequence ID" value="MFA9478235.1"/>
    <property type="molecule type" value="Genomic_DNA"/>
</dbReference>
<gene>
    <name evidence="1" type="ORF">ACERK3_07990</name>
</gene>
<comment type="caution">
    <text evidence="1">The sequence shown here is derived from an EMBL/GenBank/DDBJ whole genome shotgun (WGS) entry which is preliminary data.</text>
</comment>
<dbReference type="RefSeq" id="WP_425345159.1">
    <property type="nucleotide sequence ID" value="NZ_JBGUBD010000004.1"/>
</dbReference>
<name>A0ABV4U3Q8_9BACT</name>
<keyword evidence="2" id="KW-1185">Reference proteome</keyword>
<proteinExistence type="predicted"/>
<organism evidence="1 2">
    <name type="scientific">Natronomicrosphaera hydrolytica</name>
    <dbReference type="NCBI Taxonomy" id="3242702"/>
    <lineage>
        <taxon>Bacteria</taxon>
        <taxon>Pseudomonadati</taxon>
        <taxon>Planctomycetota</taxon>
        <taxon>Phycisphaerae</taxon>
        <taxon>Phycisphaerales</taxon>
        <taxon>Phycisphaeraceae</taxon>
        <taxon>Natronomicrosphaera</taxon>
    </lineage>
</organism>
<evidence type="ECO:0000313" key="2">
    <source>
        <dbReference type="Proteomes" id="UP001575105"/>
    </source>
</evidence>
<reference evidence="1 2" key="1">
    <citation type="submission" date="2024-08" db="EMBL/GenBank/DDBJ databases">
        <title>Whole-genome sequencing of halo(alkali)philic microorganisms from hypersaline lakes.</title>
        <authorList>
            <person name="Sorokin D.Y."/>
            <person name="Merkel A.Y."/>
            <person name="Messina E."/>
            <person name="Yakimov M."/>
        </authorList>
    </citation>
    <scope>NUCLEOTIDE SEQUENCE [LARGE SCALE GENOMIC DNA]</scope>
    <source>
        <strain evidence="1 2">AB-hyl4</strain>
    </source>
</reference>
<evidence type="ECO:0000313" key="1">
    <source>
        <dbReference type="EMBL" id="MFA9478235.1"/>
    </source>
</evidence>
<sequence>MRKRQLTAPLLVRDGHTRILDRVAFEDRFIDEGRLQSLLFEHPQAMEP</sequence>
<dbReference type="Proteomes" id="UP001575105">
    <property type="component" value="Unassembled WGS sequence"/>
</dbReference>
<protein>
    <submittedName>
        <fullName evidence="1">Uncharacterized protein</fullName>
    </submittedName>
</protein>
<accession>A0ABV4U3Q8</accession>